<dbReference type="Proteomes" id="UP000184073">
    <property type="component" value="Unassembled WGS sequence"/>
</dbReference>
<dbReference type="EMBL" id="KV878139">
    <property type="protein sequence ID" value="OJJ08388.1"/>
    <property type="molecule type" value="Genomic_DNA"/>
</dbReference>
<organism evidence="1 2">
    <name type="scientific">Aspergillus versicolor CBS 583.65</name>
    <dbReference type="NCBI Taxonomy" id="1036611"/>
    <lineage>
        <taxon>Eukaryota</taxon>
        <taxon>Fungi</taxon>
        <taxon>Dikarya</taxon>
        <taxon>Ascomycota</taxon>
        <taxon>Pezizomycotina</taxon>
        <taxon>Eurotiomycetes</taxon>
        <taxon>Eurotiomycetidae</taxon>
        <taxon>Eurotiales</taxon>
        <taxon>Aspergillaceae</taxon>
        <taxon>Aspergillus</taxon>
        <taxon>Aspergillus subgen. Nidulantes</taxon>
    </lineage>
</organism>
<dbReference type="VEuPathDB" id="FungiDB:ASPVEDRAFT_395373"/>
<sequence>MYSRALTFIAKLKTYHEKGIGSTVWTPAQLKELIDEVRSQHTVVDDLGRLVDAERQRDTASRTQTQLGDVQSTQTALRKALEEFQDPIQEIHDGMIDLVRNLKGIYTDLLLQSCAEQHSPGGDANPQLAFSCLVRQVSPKLASEPHERHRAVGIRSASV</sequence>
<dbReference type="AlphaFoldDB" id="A0A1L9Q3Y2"/>
<evidence type="ECO:0000313" key="2">
    <source>
        <dbReference type="Proteomes" id="UP000184073"/>
    </source>
</evidence>
<dbReference type="RefSeq" id="XP_040674150.1">
    <property type="nucleotide sequence ID" value="XM_040811942.1"/>
</dbReference>
<evidence type="ECO:0000313" key="1">
    <source>
        <dbReference type="EMBL" id="OJJ08388.1"/>
    </source>
</evidence>
<protein>
    <submittedName>
        <fullName evidence="1">Uncharacterized protein</fullName>
    </submittedName>
</protein>
<name>A0A1L9Q3Y2_ASPVE</name>
<dbReference type="GeneID" id="63727453"/>
<reference evidence="2" key="1">
    <citation type="journal article" date="2017" name="Genome Biol.">
        <title>Comparative genomics reveals high biological diversity and specific adaptations in the industrially and medically important fungal genus Aspergillus.</title>
        <authorList>
            <person name="de Vries R.P."/>
            <person name="Riley R."/>
            <person name="Wiebenga A."/>
            <person name="Aguilar-Osorio G."/>
            <person name="Amillis S."/>
            <person name="Uchima C.A."/>
            <person name="Anderluh G."/>
            <person name="Asadollahi M."/>
            <person name="Askin M."/>
            <person name="Barry K."/>
            <person name="Battaglia E."/>
            <person name="Bayram O."/>
            <person name="Benocci T."/>
            <person name="Braus-Stromeyer S.A."/>
            <person name="Caldana C."/>
            <person name="Canovas D."/>
            <person name="Cerqueira G.C."/>
            <person name="Chen F."/>
            <person name="Chen W."/>
            <person name="Choi C."/>
            <person name="Clum A."/>
            <person name="Dos Santos R.A."/>
            <person name="Damasio A.R."/>
            <person name="Diallinas G."/>
            <person name="Emri T."/>
            <person name="Fekete E."/>
            <person name="Flipphi M."/>
            <person name="Freyberg S."/>
            <person name="Gallo A."/>
            <person name="Gournas C."/>
            <person name="Habgood R."/>
            <person name="Hainaut M."/>
            <person name="Harispe M.L."/>
            <person name="Henrissat B."/>
            <person name="Hilden K.S."/>
            <person name="Hope R."/>
            <person name="Hossain A."/>
            <person name="Karabika E."/>
            <person name="Karaffa L."/>
            <person name="Karanyi Z."/>
            <person name="Krasevec N."/>
            <person name="Kuo A."/>
            <person name="Kusch H."/>
            <person name="LaButti K."/>
            <person name="Lagendijk E.L."/>
            <person name="Lapidus A."/>
            <person name="Levasseur A."/>
            <person name="Lindquist E."/>
            <person name="Lipzen A."/>
            <person name="Logrieco A.F."/>
            <person name="MacCabe A."/>
            <person name="Maekelae M.R."/>
            <person name="Malavazi I."/>
            <person name="Melin P."/>
            <person name="Meyer V."/>
            <person name="Mielnichuk N."/>
            <person name="Miskei M."/>
            <person name="Molnar A.P."/>
            <person name="Mule G."/>
            <person name="Ngan C.Y."/>
            <person name="Orejas M."/>
            <person name="Orosz E."/>
            <person name="Ouedraogo J.P."/>
            <person name="Overkamp K.M."/>
            <person name="Park H.-S."/>
            <person name="Perrone G."/>
            <person name="Piumi F."/>
            <person name="Punt P.J."/>
            <person name="Ram A.F."/>
            <person name="Ramon A."/>
            <person name="Rauscher S."/>
            <person name="Record E."/>
            <person name="Riano-Pachon D.M."/>
            <person name="Robert V."/>
            <person name="Roehrig J."/>
            <person name="Ruller R."/>
            <person name="Salamov A."/>
            <person name="Salih N.S."/>
            <person name="Samson R.A."/>
            <person name="Sandor E."/>
            <person name="Sanguinetti M."/>
            <person name="Schuetze T."/>
            <person name="Sepcic K."/>
            <person name="Shelest E."/>
            <person name="Sherlock G."/>
            <person name="Sophianopoulou V."/>
            <person name="Squina F.M."/>
            <person name="Sun H."/>
            <person name="Susca A."/>
            <person name="Todd R.B."/>
            <person name="Tsang A."/>
            <person name="Unkles S.E."/>
            <person name="van de Wiele N."/>
            <person name="van Rossen-Uffink D."/>
            <person name="Oliveira J.V."/>
            <person name="Vesth T.C."/>
            <person name="Visser J."/>
            <person name="Yu J.-H."/>
            <person name="Zhou M."/>
            <person name="Andersen M.R."/>
            <person name="Archer D.B."/>
            <person name="Baker S.E."/>
            <person name="Benoit I."/>
            <person name="Brakhage A.A."/>
            <person name="Braus G.H."/>
            <person name="Fischer R."/>
            <person name="Frisvad J.C."/>
            <person name="Goldman G.H."/>
            <person name="Houbraken J."/>
            <person name="Oakley B."/>
            <person name="Pocsi I."/>
            <person name="Scazzocchio C."/>
            <person name="Seiboth B."/>
            <person name="vanKuyk P.A."/>
            <person name="Wortman J."/>
            <person name="Dyer P.S."/>
            <person name="Grigoriev I.V."/>
        </authorList>
    </citation>
    <scope>NUCLEOTIDE SEQUENCE [LARGE SCALE GENOMIC DNA]</scope>
    <source>
        <strain evidence="2">CBS 583.65</strain>
    </source>
</reference>
<gene>
    <name evidence="1" type="ORF">ASPVEDRAFT_395373</name>
</gene>
<proteinExistence type="predicted"/>
<accession>A0A1L9Q3Y2</accession>
<keyword evidence="2" id="KW-1185">Reference proteome</keyword>